<organism evidence="2 3">
    <name type="scientific">Edwardsiella anguillarum ET080813</name>
    <dbReference type="NCBI Taxonomy" id="667120"/>
    <lineage>
        <taxon>Bacteria</taxon>
        <taxon>Pseudomonadati</taxon>
        <taxon>Pseudomonadota</taxon>
        <taxon>Gammaproteobacteria</taxon>
        <taxon>Enterobacterales</taxon>
        <taxon>Hafniaceae</taxon>
        <taxon>Edwardsiella</taxon>
    </lineage>
</organism>
<keyword evidence="1" id="KW-0472">Membrane</keyword>
<proteinExistence type="predicted"/>
<gene>
    <name evidence="2" type="ORF">ETEE_0979</name>
</gene>
<feature type="transmembrane region" description="Helical" evidence="1">
    <location>
        <begin position="12"/>
        <end position="36"/>
    </location>
</feature>
<dbReference type="AlphaFoldDB" id="A0A076LP44"/>
<dbReference type="Proteomes" id="UP000028681">
    <property type="component" value="Chromosome"/>
</dbReference>
<protein>
    <submittedName>
        <fullName evidence="2">Uncharacterized protein</fullName>
    </submittedName>
</protein>
<dbReference type="HOGENOM" id="CLU_729070_0_0_6"/>
<name>A0A076LP44_9GAMM</name>
<evidence type="ECO:0000256" key="1">
    <source>
        <dbReference type="SAM" id="Phobius"/>
    </source>
</evidence>
<sequence length="377" mass="41815">MYNVIRGRFLRYLAYSVLPLSLIAKGYAIGVSLNIFNQEVQIVSGDGPEILSDGVLQLQDNYPELSGFLISDLGNGKGDSSFHRRTSLFTVTLTGARYGRTITLRAKLGRSIFRQDSFLLAHFSGSTVNNGCSGGLQPDYDNFPGGAGHFIFIDSGNHDFTQDCSGNTYPFIYENIRPIYTYGDARRVWLDIPTLIASDAWQSLPADTYTGSVSLNLESLENPNRGARKQLNTTTSVTIRKQPYFSGLSLPSKNVLFKTRYTQEHVEGYASTPLILQGSFDPNFGRVRLSVRSDNNFSLRNDTGRVLPYQAILHAGSKQYALNKDTVSIAPPVEIISLNSTNQLPLILMFQFNQDKSNLIDGIYHDNVTLIAELPLL</sequence>
<accession>A0A076LP44</accession>
<evidence type="ECO:0000313" key="3">
    <source>
        <dbReference type="Proteomes" id="UP000028681"/>
    </source>
</evidence>
<keyword evidence="1" id="KW-0812">Transmembrane</keyword>
<dbReference type="KEGG" id="ete:ETEE_0979"/>
<reference evidence="2 3" key="1">
    <citation type="journal article" date="2012" name="PLoS ONE">
        <title>Edwardsiella comparative phylogenomics reveal the new intra/inter-species taxonomic relationships, virulence evolution and niche adaptation mechanisms.</title>
        <authorList>
            <person name="Yang M."/>
            <person name="Lv Y."/>
            <person name="Xiao J."/>
            <person name="Wu H."/>
            <person name="Zheng H."/>
            <person name="Liu Q."/>
            <person name="Zhang Y."/>
            <person name="Wang Q."/>
        </authorList>
    </citation>
    <scope>NUCLEOTIDE SEQUENCE [LARGE SCALE GENOMIC DNA]</scope>
    <source>
        <strain evidence="3">080813</strain>
    </source>
</reference>
<evidence type="ECO:0000313" key="2">
    <source>
        <dbReference type="EMBL" id="AIJ07444.1"/>
    </source>
</evidence>
<keyword evidence="1" id="KW-1133">Transmembrane helix</keyword>
<dbReference type="RefSeq" id="WP_144242796.1">
    <property type="nucleotide sequence ID" value="NZ_CP006664.1"/>
</dbReference>
<dbReference type="GeneID" id="41066872"/>
<dbReference type="EMBL" id="CP006664">
    <property type="protein sequence ID" value="AIJ07444.1"/>
    <property type="molecule type" value="Genomic_DNA"/>
</dbReference>